<keyword evidence="2" id="KW-0732">Signal</keyword>
<dbReference type="Pfam" id="PF10082">
    <property type="entry name" value="BBP2_2"/>
    <property type="match status" value="1"/>
</dbReference>
<feature type="signal peptide" evidence="2">
    <location>
        <begin position="1"/>
        <end position="23"/>
    </location>
</feature>
<evidence type="ECO:0000256" key="2">
    <source>
        <dbReference type="SAM" id="SignalP"/>
    </source>
</evidence>
<feature type="chain" id="PRO_5013082560" evidence="2">
    <location>
        <begin position="24"/>
        <end position="444"/>
    </location>
</feature>
<gene>
    <name evidence="3" type="ORF">COA71_13340</name>
</gene>
<feature type="repeat" description="TPR" evidence="1">
    <location>
        <begin position="95"/>
        <end position="128"/>
    </location>
</feature>
<organism evidence="3 4">
    <name type="scientific">SAR86 cluster bacterium</name>
    <dbReference type="NCBI Taxonomy" id="2030880"/>
    <lineage>
        <taxon>Bacteria</taxon>
        <taxon>Pseudomonadati</taxon>
        <taxon>Pseudomonadota</taxon>
        <taxon>Gammaproteobacteria</taxon>
        <taxon>SAR86 cluster</taxon>
    </lineage>
</organism>
<dbReference type="SUPFAM" id="SSF48452">
    <property type="entry name" value="TPR-like"/>
    <property type="match status" value="1"/>
</dbReference>
<dbReference type="SUPFAM" id="SSF56935">
    <property type="entry name" value="Porins"/>
    <property type="match status" value="1"/>
</dbReference>
<protein>
    <submittedName>
        <fullName evidence="3">Uncharacterized protein</fullName>
    </submittedName>
</protein>
<dbReference type="AlphaFoldDB" id="A0A2A5C7R5"/>
<name>A0A2A5C7R5_9GAMM</name>
<accession>A0A2A5C7R5</accession>
<sequence length="444" mass="50020">MNRFYYIVFILSLQLLHFGQAQAAESEAELVTQMNVLIEMGRYQEAYSLAQTGLFDYEGEPAFDFAYGLAALESGRPNEAVFAFERIAFNNIGQQRVRLELARAYFLSENYAAAETLFTEVLASNPTENVRTNIQAFLQLINQAQSASDSVVIWNLGINAGTDSNINSATELGVIDTPIGDVTLSPGGQEIDDSFTDYSAGFNYIRPIDNNRNISFQANYNHRNNHVTDQFDLTVGSGQLSYNWGLNSNLRYSHVLRLQMVKLDATKFQSSATFLNSIQRIGNNGWSQSLTGAYTLVRYATGQNANANLRDINQILVSGVLTKSNNRNQLSMSVFYGDDSIQRKIAKNNETNIMGLAIADQFLLRPRHLVYGRVSFQNNDHQAPDPIFNRSRKNETFSTSVGWIWQLNSNLTLTTDFTFTDNESNIDLYSYDRNRLQTGLRIQF</sequence>
<proteinExistence type="predicted"/>
<dbReference type="InterPro" id="IPR018759">
    <property type="entry name" value="BBP2_2"/>
</dbReference>
<evidence type="ECO:0000313" key="4">
    <source>
        <dbReference type="Proteomes" id="UP000228987"/>
    </source>
</evidence>
<dbReference type="Proteomes" id="UP000228987">
    <property type="component" value="Unassembled WGS sequence"/>
</dbReference>
<comment type="caution">
    <text evidence="3">The sequence shown here is derived from an EMBL/GenBank/DDBJ whole genome shotgun (WGS) entry which is preliminary data.</text>
</comment>
<evidence type="ECO:0000256" key="1">
    <source>
        <dbReference type="PROSITE-ProRule" id="PRU00339"/>
    </source>
</evidence>
<dbReference type="EMBL" id="NVWI01000013">
    <property type="protein sequence ID" value="PCJ39625.1"/>
    <property type="molecule type" value="Genomic_DNA"/>
</dbReference>
<dbReference type="PROSITE" id="PS50005">
    <property type="entry name" value="TPR"/>
    <property type="match status" value="1"/>
</dbReference>
<dbReference type="Pfam" id="PF14559">
    <property type="entry name" value="TPR_19"/>
    <property type="match status" value="1"/>
</dbReference>
<evidence type="ECO:0000313" key="3">
    <source>
        <dbReference type="EMBL" id="PCJ39625.1"/>
    </source>
</evidence>
<keyword evidence="1" id="KW-0802">TPR repeat</keyword>
<reference evidence="4" key="1">
    <citation type="submission" date="2017-08" db="EMBL/GenBank/DDBJ databases">
        <title>A dynamic microbial community with high functional redundancy inhabits the cold, oxic subseafloor aquifer.</title>
        <authorList>
            <person name="Tully B.J."/>
            <person name="Wheat C.G."/>
            <person name="Glazer B.T."/>
            <person name="Huber J.A."/>
        </authorList>
    </citation>
    <scope>NUCLEOTIDE SEQUENCE [LARGE SCALE GENOMIC DNA]</scope>
</reference>
<dbReference type="InterPro" id="IPR011990">
    <property type="entry name" value="TPR-like_helical_dom_sf"/>
</dbReference>
<dbReference type="InterPro" id="IPR019734">
    <property type="entry name" value="TPR_rpt"/>
</dbReference>
<dbReference type="Gene3D" id="1.25.40.10">
    <property type="entry name" value="Tetratricopeptide repeat domain"/>
    <property type="match status" value="1"/>
</dbReference>